<dbReference type="AlphaFoldDB" id="A0AAN9TDJ7"/>
<dbReference type="PROSITE" id="PS51057">
    <property type="entry name" value="PAIRED_2"/>
    <property type="match status" value="1"/>
</dbReference>
<keyword evidence="4" id="KW-0805">Transcription regulation</keyword>
<organism evidence="10 11">
    <name type="scientific">Parthenolecanium corni</name>
    <dbReference type="NCBI Taxonomy" id="536013"/>
    <lineage>
        <taxon>Eukaryota</taxon>
        <taxon>Metazoa</taxon>
        <taxon>Ecdysozoa</taxon>
        <taxon>Arthropoda</taxon>
        <taxon>Hexapoda</taxon>
        <taxon>Insecta</taxon>
        <taxon>Pterygota</taxon>
        <taxon>Neoptera</taxon>
        <taxon>Paraneoptera</taxon>
        <taxon>Hemiptera</taxon>
        <taxon>Sternorrhyncha</taxon>
        <taxon>Coccoidea</taxon>
        <taxon>Coccidae</taxon>
        <taxon>Parthenolecanium</taxon>
    </lineage>
</organism>
<dbReference type="EMBL" id="JBBCAQ010000032">
    <property type="protein sequence ID" value="KAK7584135.1"/>
    <property type="molecule type" value="Genomic_DNA"/>
</dbReference>
<feature type="compositionally biased region" description="Polar residues" evidence="8">
    <location>
        <begin position="188"/>
        <end position="223"/>
    </location>
</feature>
<feature type="compositionally biased region" description="Basic and acidic residues" evidence="8">
    <location>
        <begin position="263"/>
        <end position="273"/>
    </location>
</feature>
<dbReference type="CDD" id="cd00131">
    <property type="entry name" value="PAX"/>
    <property type="match status" value="1"/>
</dbReference>
<dbReference type="InterPro" id="IPR036388">
    <property type="entry name" value="WH-like_DNA-bd_sf"/>
</dbReference>
<evidence type="ECO:0000259" key="9">
    <source>
        <dbReference type="PROSITE" id="PS51057"/>
    </source>
</evidence>
<dbReference type="PROSITE" id="PS00034">
    <property type="entry name" value="PAIRED_1"/>
    <property type="match status" value="1"/>
</dbReference>
<comment type="subcellular location">
    <subcellularLocation>
        <location evidence="1">Nucleus</location>
    </subcellularLocation>
</comment>
<dbReference type="GO" id="GO:0009791">
    <property type="term" value="P:post-embryonic development"/>
    <property type="evidence" value="ECO:0007669"/>
    <property type="project" value="UniProtKB-ARBA"/>
</dbReference>
<accession>A0AAN9TDJ7</accession>
<keyword evidence="7" id="KW-0539">Nucleus</keyword>
<dbReference type="Pfam" id="PF00292">
    <property type="entry name" value="PAX"/>
    <property type="match status" value="1"/>
</dbReference>
<keyword evidence="5" id="KW-0238">DNA-binding</keyword>
<dbReference type="GO" id="GO:0000981">
    <property type="term" value="F:DNA-binding transcription factor activity, RNA polymerase II-specific"/>
    <property type="evidence" value="ECO:0007669"/>
    <property type="project" value="TreeGrafter"/>
</dbReference>
<evidence type="ECO:0000256" key="8">
    <source>
        <dbReference type="SAM" id="MobiDB-lite"/>
    </source>
</evidence>
<dbReference type="Gene3D" id="1.10.10.10">
    <property type="entry name" value="Winged helix-like DNA-binding domain superfamily/Winged helix DNA-binding domain"/>
    <property type="match status" value="2"/>
</dbReference>
<dbReference type="PANTHER" id="PTHR45636:SF41">
    <property type="entry name" value="PAIRED BOX PROTEIN PAX-6-RELATED"/>
    <property type="match status" value="1"/>
</dbReference>
<name>A0AAN9TDJ7_9HEMI</name>
<evidence type="ECO:0000313" key="10">
    <source>
        <dbReference type="EMBL" id="KAK7584135.1"/>
    </source>
</evidence>
<dbReference type="FunFam" id="1.10.10.10:FF:000013">
    <property type="entry name" value="Paired box 8 isoform 1"/>
    <property type="match status" value="1"/>
</dbReference>
<protein>
    <recommendedName>
        <fullName evidence="9">Paired domain-containing protein</fullName>
    </recommendedName>
</protein>
<keyword evidence="2" id="KW-0217">Developmental protein</keyword>
<dbReference type="InterPro" id="IPR043565">
    <property type="entry name" value="PAX_fam"/>
</dbReference>
<evidence type="ECO:0000256" key="4">
    <source>
        <dbReference type="ARBA" id="ARBA00023015"/>
    </source>
</evidence>
<feature type="compositionally biased region" description="Low complexity" evidence="8">
    <location>
        <begin position="156"/>
        <end position="183"/>
    </location>
</feature>
<dbReference type="SUPFAM" id="SSF46689">
    <property type="entry name" value="Homeodomain-like"/>
    <property type="match status" value="1"/>
</dbReference>
<keyword evidence="11" id="KW-1185">Reference proteome</keyword>
<dbReference type="FunFam" id="1.10.10.10:FF:000003">
    <property type="entry name" value="Paired box protein Pax-6"/>
    <property type="match status" value="1"/>
</dbReference>
<dbReference type="GO" id="GO:0005634">
    <property type="term" value="C:nucleus"/>
    <property type="evidence" value="ECO:0007669"/>
    <property type="project" value="UniProtKB-SubCell"/>
</dbReference>
<evidence type="ECO:0000256" key="7">
    <source>
        <dbReference type="ARBA" id="ARBA00023242"/>
    </source>
</evidence>
<feature type="compositionally biased region" description="Basic residues" evidence="8">
    <location>
        <begin position="253"/>
        <end position="262"/>
    </location>
</feature>
<evidence type="ECO:0000313" key="11">
    <source>
        <dbReference type="Proteomes" id="UP001367676"/>
    </source>
</evidence>
<gene>
    <name evidence="10" type="ORF">V9T40_005098</name>
</gene>
<dbReference type="PANTHER" id="PTHR45636">
    <property type="entry name" value="PAIRED BOX PROTEIN PAX-6-RELATED-RELATED"/>
    <property type="match status" value="1"/>
</dbReference>
<evidence type="ECO:0000256" key="5">
    <source>
        <dbReference type="ARBA" id="ARBA00023125"/>
    </source>
</evidence>
<evidence type="ECO:0000256" key="6">
    <source>
        <dbReference type="ARBA" id="ARBA00023163"/>
    </source>
</evidence>
<feature type="region of interest" description="Disordered" evidence="8">
    <location>
        <begin position="147"/>
        <end position="284"/>
    </location>
</feature>
<keyword evidence="3" id="KW-0563">Paired box</keyword>
<reference evidence="10 11" key="1">
    <citation type="submission" date="2024-03" db="EMBL/GenBank/DDBJ databases">
        <title>Adaptation during the transition from Ophiocordyceps entomopathogen to insect associate is accompanied by gene loss and intensified selection.</title>
        <authorList>
            <person name="Ward C.M."/>
            <person name="Onetto C.A."/>
            <person name="Borneman A.R."/>
        </authorList>
    </citation>
    <scope>NUCLEOTIDE SEQUENCE [LARGE SCALE GENOMIC DNA]</scope>
    <source>
        <strain evidence="10">AWRI1</strain>
        <tissue evidence="10">Single Adult Female</tissue>
    </source>
</reference>
<sequence length="486" mass="52595">MDLSTAAYRYNQNMMEYYTCHGGVNQLGGVFVNGRPLPDVVRQRIVELAHNGVRPCDISRQLRVSHGCVSKILSRYYETGSFKAGVIGGSKPKVATAPVVDAIASYKRENPTMFAWEIRDRLLAEGICSQDNVPSVSSINRIVRNKAAEKAKHVHQQQQQQQPPHQPSQTTQSSSNNSPSTNNGGNTGIQPTAVTTSSHLPANQHTNQQQPSPVSVITHVSSSQHDRYSINGILGIPQTDANGNKRKRDFDHHHHHHHHHHDHQFPHSDENRDLNGQNPEEEGKRTRNIHNHYHGDQLYANVSLWSSKWCIKEEPKGFSDIGANVVGGGAPPYFDSQASNFIAHPASTPPDLYDTISQTPHSTTANTSGPIENGAGGVTFNGDGNTGQSPGLPHSLSTDPSSSSGTAASTDNSSLTLLQPANNNAASAVSAYTPPTLLPGFSPHYTTGASTEYSSPYNSPYIQYPTTHYSNYAYSAASGSSSLLSK</sequence>
<evidence type="ECO:0000256" key="3">
    <source>
        <dbReference type="ARBA" id="ARBA00022724"/>
    </source>
</evidence>
<proteinExistence type="predicted"/>
<keyword evidence="6" id="KW-0804">Transcription</keyword>
<dbReference type="InterPro" id="IPR001523">
    <property type="entry name" value="Paired_dom"/>
</dbReference>
<feature type="compositionally biased region" description="Polar residues" evidence="8">
    <location>
        <begin position="355"/>
        <end position="370"/>
    </location>
</feature>
<dbReference type="SMART" id="SM00351">
    <property type="entry name" value="PAX"/>
    <property type="match status" value="1"/>
</dbReference>
<feature type="domain" description="Paired" evidence="9">
    <location>
        <begin position="20"/>
        <end position="146"/>
    </location>
</feature>
<dbReference type="GO" id="GO:0000978">
    <property type="term" value="F:RNA polymerase II cis-regulatory region sequence-specific DNA binding"/>
    <property type="evidence" value="ECO:0007669"/>
    <property type="project" value="TreeGrafter"/>
</dbReference>
<dbReference type="Proteomes" id="UP001367676">
    <property type="component" value="Unassembled WGS sequence"/>
</dbReference>
<feature type="region of interest" description="Disordered" evidence="8">
    <location>
        <begin position="345"/>
        <end position="412"/>
    </location>
</feature>
<evidence type="ECO:0000256" key="1">
    <source>
        <dbReference type="ARBA" id="ARBA00004123"/>
    </source>
</evidence>
<comment type="caution">
    <text evidence="10">The sequence shown here is derived from an EMBL/GenBank/DDBJ whole genome shotgun (WGS) entry which is preliminary data.</text>
</comment>
<feature type="compositionally biased region" description="Low complexity" evidence="8">
    <location>
        <begin position="395"/>
        <end position="412"/>
    </location>
</feature>
<dbReference type="PRINTS" id="PR00027">
    <property type="entry name" value="PAIREDBOX"/>
</dbReference>
<dbReference type="InterPro" id="IPR043182">
    <property type="entry name" value="PAIRED_DNA-bd_dom"/>
</dbReference>
<evidence type="ECO:0000256" key="2">
    <source>
        <dbReference type="ARBA" id="ARBA00022473"/>
    </source>
</evidence>
<dbReference type="InterPro" id="IPR009057">
    <property type="entry name" value="Homeodomain-like_sf"/>
</dbReference>